<keyword evidence="1" id="KW-0175">Coiled coil</keyword>
<proteinExistence type="predicted"/>
<dbReference type="Proteomes" id="UP000481598">
    <property type="component" value="Unassembled WGS sequence"/>
</dbReference>
<evidence type="ECO:0000256" key="1">
    <source>
        <dbReference type="SAM" id="Coils"/>
    </source>
</evidence>
<protein>
    <submittedName>
        <fullName evidence="2">Uncharacterized protein</fullName>
    </submittedName>
</protein>
<organism evidence="2 3">
    <name type="scientific">Collinsella aerofaciens</name>
    <dbReference type="NCBI Taxonomy" id="74426"/>
    <lineage>
        <taxon>Bacteria</taxon>
        <taxon>Bacillati</taxon>
        <taxon>Actinomycetota</taxon>
        <taxon>Coriobacteriia</taxon>
        <taxon>Coriobacteriales</taxon>
        <taxon>Coriobacteriaceae</taxon>
        <taxon>Collinsella</taxon>
    </lineage>
</organism>
<evidence type="ECO:0000313" key="3">
    <source>
        <dbReference type="Proteomes" id="UP000481598"/>
    </source>
</evidence>
<accession>A0A6L8RLF1</accession>
<dbReference type="AlphaFoldDB" id="A0A6L8RLF1"/>
<gene>
    <name evidence="2" type="ORF">GT635_09275</name>
</gene>
<feature type="coiled-coil region" evidence="1">
    <location>
        <begin position="97"/>
        <end position="124"/>
    </location>
</feature>
<sequence length="155" mass="18127">MELDNEPQMAIGQLFEWLTNTTYLQSISTSINKVLDADLQLKLHLKLDEMRSLAMEARFCFKGKSREAIAEFIEAYQSLLFSIYQYQILLNKMSQSAKVYQWTLEQASEQLHELEQRQDLFERESALAASYKTLCQQNKRGAIQRQIQLAGPIWR</sequence>
<reference evidence="2 3" key="1">
    <citation type="journal article" date="2019" name="Nat. Med.">
        <title>A library of human gut bacterial isolates paired with longitudinal multiomics data enables mechanistic microbiome research.</title>
        <authorList>
            <person name="Poyet M."/>
            <person name="Groussin M."/>
            <person name="Gibbons S.M."/>
            <person name="Avila-Pacheco J."/>
            <person name="Jiang X."/>
            <person name="Kearney S.M."/>
            <person name="Perrotta A.R."/>
            <person name="Berdy B."/>
            <person name="Zhao S."/>
            <person name="Lieberman T.D."/>
            <person name="Swanson P.K."/>
            <person name="Smith M."/>
            <person name="Roesemann S."/>
            <person name="Alexander J.E."/>
            <person name="Rich S.A."/>
            <person name="Livny J."/>
            <person name="Vlamakis H."/>
            <person name="Clish C."/>
            <person name="Bullock K."/>
            <person name="Deik A."/>
            <person name="Scott J."/>
            <person name="Pierce K.A."/>
            <person name="Xavier R.J."/>
            <person name="Alm E.J."/>
        </authorList>
    </citation>
    <scope>NUCLEOTIDE SEQUENCE [LARGE SCALE GENOMIC DNA]</scope>
    <source>
        <strain evidence="2 3">BIOML-A10</strain>
    </source>
</reference>
<comment type="caution">
    <text evidence="2">The sequence shown here is derived from an EMBL/GenBank/DDBJ whole genome shotgun (WGS) entry which is preliminary data.</text>
</comment>
<name>A0A6L8RLF1_9ACTN</name>
<dbReference type="EMBL" id="WWTB01000025">
    <property type="protein sequence ID" value="MZJ86633.1"/>
    <property type="molecule type" value="Genomic_DNA"/>
</dbReference>
<evidence type="ECO:0000313" key="2">
    <source>
        <dbReference type="EMBL" id="MZJ86633.1"/>
    </source>
</evidence>